<dbReference type="RefSeq" id="WP_184791126.1">
    <property type="nucleotide sequence ID" value="NZ_BONT01000008.1"/>
</dbReference>
<keyword evidence="3" id="KW-1185">Reference proteome</keyword>
<organism evidence="2 3">
    <name type="scientific">Phytomonospora endophytica</name>
    <dbReference type="NCBI Taxonomy" id="714109"/>
    <lineage>
        <taxon>Bacteria</taxon>
        <taxon>Bacillati</taxon>
        <taxon>Actinomycetota</taxon>
        <taxon>Actinomycetes</taxon>
        <taxon>Micromonosporales</taxon>
        <taxon>Micromonosporaceae</taxon>
        <taxon>Phytomonospora</taxon>
    </lineage>
</organism>
<evidence type="ECO:0000313" key="2">
    <source>
        <dbReference type="EMBL" id="MBB6038327.1"/>
    </source>
</evidence>
<accession>A0A841FY98</accession>
<name>A0A841FY98_9ACTN</name>
<protein>
    <submittedName>
        <fullName evidence="2">Uncharacterized protein</fullName>
    </submittedName>
</protein>
<dbReference type="Proteomes" id="UP000548476">
    <property type="component" value="Unassembled WGS sequence"/>
</dbReference>
<dbReference type="AlphaFoldDB" id="A0A841FY98"/>
<dbReference type="EMBL" id="JACHGT010000016">
    <property type="protein sequence ID" value="MBB6038327.1"/>
    <property type="molecule type" value="Genomic_DNA"/>
</dbReference>
<comment type="caution">
    <text evidence="2">The sequence shown here is derived from an EMBL/GenBank/DDBJ whole genome shotgun (WGS) entry which is preliminary data.</text>
</comment>
<gene>
    <name evidence="2" type="ORF">HNR73_006210</name>
</gene>
<evidence type="ECO:0000313" key="3">
    <source>
        <dbReference type="Proteomes" id="UP000548476"/>
    </source>
</evidence>
<reference evidence="2 3" key="1">
    <citation type="submission" date="2020-08" db="EMBL/GenBank/DDBJ databases">
        <title>Genomic Encyclopedia of Type Strains, Phase IV (KMG-IV): sequencing the most valuable type-strain genomes for metagenomic binning, comparative biology and taxonomic classification.</title>
        <authorList>
            <person name="Goeker M."/>
        </authorList>
    </citation>
    <scope>NUCLEOTIDE SEQUENCE [LARGE SCALE GENOMIC DNA]</scope>
    <source>
        <strain evidence="2 3">YIM 65646</strain>
    </source>
</reference>
<evidence type="ECO:0000256" key="1">
    <source>
        <dbReference type="SAM" id="MobiDB-lite"/>
    </source>
</evidence>
<sequence length="121" mass="13348">MAARKGSGTDRPAPAETAESTLDLLPVEVPGMDEVTHRELDEIHKRLRLDLYSEKTAPGERFAALEWVGRRRAGREVPFAVIYERSGMSTWAKVREAADAAADGETDGEDEPEDPTRTPRG</sequence>
<proteinExistence type="predicted"/>
<feature type="region of interest" description="Disordered" evidence="1">
    <location>
        <begin position="96"/>
        <end position="121"/>
    </location>
</feature>
<feature type="compositionally biased region" description="Acidic residues" evidence="1">
    <location>
        <begin position="102"/>
        <end position="113"/>
    </location>
</feature>
<feature type="region of interest" description="Disordered" evidence="1">
    <location>
        <begin position="1"/>
        <end position="22"/>
    </location>
</feature>